<keyword evidence="2" id="KW-1185">Reference proteome</keyword>
<dbReference type="Proteomes" id="UP000594621">
    <property type="component" value="Chromosome"/>
</dbReference>
<organism evidence="1 2">
    <name type="scientific">Bradyrhizobium commune</name>
    <dbReference type="NCBI Taxonomy" id="83627"/>
    <lineage>
        <taxon>Bacteria</taxon>
        <taxon>Pseudomonadati</taxon>
        <taxon>Pseudomonadota</taxon>
        <taxon>Alphaproteobacteria</taxon>
        <taxon>Hyphomicrobiales</taxon>
        <taxon>Nitrobacteraceae</taxon>
        <taxon>Bradyrhizobium</taxon>
    </lineage>
</organism>
<dbReference type="EMBL" id="CP061379">
    <property type="protein sequence ID" value="QPF95405.1"/>
    <property type="molecule type" value="Genomic_DNA"/>
</dbReference>
<gene>
    <name evidence="1" type="ORF">IC761_33560</name>
</gene>
<evidence type="ECO:0000313" key="1">
    <source>
        <dbReference type="EMBL" id="QPF95405.1"/>
    </source>
</evidence>
<protein>
    <submittedName>
        <fullName evidence="1">Uncharacterized protein</fullName>
    </submittedName>
</protein>
<dbReference type="AlphaFoldDB" id="A0A7S9DCT9"/>
<name>A0A7S9DCT9_9BRAD</name>
<sequence length="243" mass="28223">MDKVKFRLNDPRLAPRRTKLEIPGWAGKREPRANGSREQVWHCVPFSEGAQYGIELFYPYDFELHVTTRDGRLILEADWGEPPEGGAEWPPFRKFGDVFYTYQILLDLKVRKGMAIRTEPHPRFYTDHTDTVPIAVPALIRNWWPMMFFCVFKAPAEGRTHIFRPNEPFAQIIVIPEEANFELEPMDEEEAAERELQARRIYSSRPKLAAGTEWTSSSDTVFDGTYRHLHRAAKEKARDDKGG</sequence>
<reference evidence="1 2" key="1">
    <citation type="submission" date="2020-09" db="EMBL/GenBank/DDBJ databases">
        <title>Complete genomes of bradyrhizobia occurring on native shrubby legumes in Australia.</title>
        <authorList>
            <person name="Lafay B."/>
        </authorList>
    </citation>
    <scope>NUCLEOTIDE SEQUENCE [LARGE SCALE GENOMIC DNA]</scope>
    <source>
        <strain evidence="1 2">BDV5040</strain>
    </source>
</reference>
<evidence type="ECO:0000313" key="2">
    <source>
        <dbReference type="Proteomes" id="UP000594621"/>
    </source>
</evidence>
<accession>A0A7S9DCT9</accession>
<dbReference type="RefSeq" id="WP_195804859.1">
    <property type="nucleotide sequence ID" value="NZ_CP061379.1"/>
</dbReference>
<proteinExistence type="predicted"/>
<dbReference type="KEGG" id="bcou:IC761_33560"/>